<reference evidence="2 3" key="1">
    <citation type="submission" date="2019-05" db="EMBL/GenBank/DDBJ databases">
        <title>Nakamurella sp. N5BH11, whole genome shotgun sequence.</title>
        <authorList>
            <person name="Tuo L."/>
        </authorList>
    </citation>
    <scope>NUCLEOTIDE SEQUENCE [LARGE SCALE GENOMIC DNA]</scope>
    <source>
        <strain evidence="2 3">N5BH11</strain>
    </source>
</reference>
<evidence type="ECO:0000259" key="1">
    <source>
        <dbReference type="Pfam" id="PF04480"/>
    </source>
</evidence>
<name>A0A4U6QBV8_9ACTN</name>
<proteinExistence type="predicted"/>
<dbReference type="EMBL" id="SZZH01000005">
    <property type="protein sequence ID" value="TKV57376.1"/>
    <property type="molecule type" value="Genomic_DNA"/>
</dbReference>
<comment type="caution">
    <text evidence="2">The sequence shown here is derived from an EMBL/GenBank/DDBJ whole genome shotgun (WGS) entry which is preliminary data.</text>
</comment>
<gene>
    <name evidence="2" type="ORF">FDO65_17790</name>
</gene>
<accession>A0A4U6QBV8</accession>
<dbReference type="Proteomes" id="UP000306985">
    <property type="component" value="Unassembled WGS sequence"/>
</dbReference>
<protein>
    <submittedName>
        <fullName evidence="2">DUF559 domain-containing protein</fullName>
    </submittedName>
</protein>
<dbReference type="SUPFAM" id="SSF52980">
    <property type="entry name" value="Restriction endonuclease-like"/>
    <property type="match status" value="1"/>
</dbReference>
<organism evidence="2 3">
    <name type="scientific">Nakamurella flava</name>
    <dbReference type="NCBI Taxonomy" id="2576308"/>
    <lineage>
        <taxon>Bacteria</taxon>
        <taxon>Bacillati</taxon>
        <taxon>Actinomycetota</taxon>
        <taxon>Actinomycetes</taxon>
        <taxon>Nakamurellales</taxon>
        <taxon>Nakamurellaceae</taxon>
        <taxon>Nakamurella</taxon>
    </lineage>
</organism>
<evidence type="ECO:0000313" key="2">
    <source>
        <dbReference type="EMBL" id="TKV57376.1"/>
    </source>
</evidence>
<dbReference type="Gene3D" id="3.40.960.10">
    <property type="entry name" value="VSR Endonuclease"/>
    <property type="match status" value="1"/>
</dbReference>
<feature type="domain" description="DUF559" evidence="1">
    <location>
        <begin position="324"/>
        <end position="388"/>
    </location>
</feature>
<sequence>MPTHASGGSAVMAPLDRAGPVAAERGRSFPTRRTPHREDARAALAGPHRSTSVLSMRVRTRVVWTTAAASSGTATLRCVPPCQPVPIRQDLQASAFTVAQGRAAGLTRFELEHPHLQRPFRGVRFVRDESADTFRARCLAALASVSATGNGDAVLSHLSAAHWWPVPIPTPLDGGPVDVAVRLPGRASRATGIRGHVLHDPRARVVMRQGMPMVDAGTLFCQLSAVLLVPDLVAVGDAMALTPAVRSWDDDRPWLTVEELADRVHGFRGRGKRRAVAALTLLRPGAESRPETLLRLRLGDASLPEPEVNGVVRDGVGRFVARCDLLDRQWRVVVEYDGDQHRTSRAQFEKDVRRLEELAALGWRVVRVLSRDLFVTPDLTVLRVATALRQGGWPPGSHREDACAAR</sequence>
<dbReference type="InterPro" id="IPR011335">
    <property type="entry name" value="Restrct_endonuc-II-like"/>
</dbReference>
<evidence type="ECO:0000313" key="3">
    <source>
        <dbReference type="Proteomes" id="UP000306985"/>
    </source>
</evidence>
<dbReference type="InterPro" id="IPR007569">
    <property type="entry name" value="DUF559"/>
</dbReference>
<dbReference type="OrthoDB" id="3173471at2"/>
<dbReference type="AlphaFoldDB" id="A0A4U6QBV8"/>
<dbReference type="Pfam" id="PF04480">
    <property type="entry name" value="DUF559"/>
    <property type="match status" value="1"/>
</dbReference>
<keyword evidence="3" id="KW-1185">Reference proteome</keyword>